<dbReference type="PRINTS" id="PR00258">
    <property type="entry name" value="SPERACTRCPTR"/>
</dbReference>
<feature type="domain" description="SRCR" evidence="8">
    <location>
        <begin position="342"/>
        <end position="440"/>
    </location>
</feature>
<keyword evidence="10" id="KW-1185">Reference proteome</keyword>
<keyword evidence="6" id="KW-0472">Membrane</keyword>
<dbReference type="SUPFAM" id="SSF56487">
    <property type="entry name" value="SRCR-like"/>
    <property type="match status" value="5"/>
</dbReference>
<keyword evidence="4" id="KW-0325">Glycoprotein</keyword>
<feature type="disulfide bond" evidence="5">
    <location>
        <begin position="410"/>
        <end position="420"/>
    </location>
</feature>
<dbReference type="InterPro" id="IPR036772">
    <property type="entry name" value="SRCR-like_dom_sf"/>
</dbReference>
<evidence type="ECO:0000256" key="2">
    <source>
        <dbReference type="ARBA" id="ARBA00022737"/>
    </source>
</evidence>
<feature type="disulfide bond" evidence="5">
    <location>
        <begin position="101"/>
        <end position="111"/>
    </location>
</feature>
<keyword evidence="3 5" id="KW-1015">Disulfide bond</keyword>
<accession>A0A7M7T1W9</accession>
<keyword evidence="6" id="KW-0812">Transmembrane</keyword>
<dbReference type="GO" id="GO:0016020">
    <property type="term" value="C:membrane"/>
    <property type="evidence" value="ECO:0007669"/>
    <property type="project" value="InterPro"/>
</dbReference>
<dbReference type="Gene3D" id="3.10.250.10">
    <property type="entry name" value="SRCR-like domain"/>
    <property type="match status" value="5"/>
</dbReference>
<dbReference type="FunFam" id="3.10.250.10:FF:000001">
    <property type="entry name" value="Lysyl oxidase 4 isoform X1"/>
    <property type="match status" value="2"/>
</dbReference>
<name>A0A7M7T1W9_STRPU</name>
<dbReference type="GeneID" id="588254"/>
<evidence type="ECO:0000259" key="8">
    <source>
        <dbReference type="PROSITE" id="PS50287"/>
    </source>
</evidence>
<evidence type="ECO:0000256" key="6">
    <source>
        <dbReference type="SAM" id="Phobius"/>
    </source>
</evidence>
<evidence type="ECO:0000256" key="7">
    <source>
        <dbReference type="SAM" id="SignalP"/>
    </source>
</evidence>
<evidence type="ECO:0000256" key="3">
    <source>
        <dbReference type="ARBA" id="ARBA00023157"/>
    </source>
</evidence>
<feature type="transmembrane region" description="Helical" evidence="6">
    <location>
        <begin position="575"/>
        <end position="597"/>
    </location>
</feature>
<dbReference type="AlphaFoldDB" id="A0A7M7T1W9"/>
<feature type="signal peptide" evidence="7">
    <location>
        <begin position="1"/>
        <end position="27"/>
    </location>
</feature>
<dbReference type="Pfam" id="PF00530">
    <property type="entry name" value="SRCR"/>
    <property type="match status" value="5"/>
</dbReference>
<dbReference type="RefSeq" id="XP_030847854.1">
    <property type="nucleotide sequence ID" value="XM_030991994.1"/>
</dbReference>
<dbReference type="InterPro" id="IPR001190">
    <property type="entry name" value="SRCR"/>
</dbReference>
<feature type="domain" description="SRCR" evidence="8">
    <location>
        <begin position="239"/>
        <end position="337"/>
    </location>
</feature>
<comment type="caution">
    <text evidence="5">Lacks conserved residue(s) required for the propagation of feature annotation.</text>
</comment>
<feature type="disulfide bond" evidence="5">
    <location>
        <begin position="534"/>
        <end position="544"/>
    </location>
</feature>
<reference evidence="9" key="2">
    <citation type="submission" date="2021-01" db="UniProtKB">
        <authorList>
            <consortium name="EnsemblMetazoa"/>
        </authorList>
    </citation>
    <scope>IDENTIFICATION</scope>
</reference>
<dbReference type="FunFam" id="3.10.250.10:FF:000011">
    <property type="entry name" value="Scavenger receptor class A member 5"/>
    <property type="match status" value="3"/>
</dbReference>
<evidence type="ECO:0000256" key="1">
    <source>
        <dbReference type="ARBA" id="ARBA00022729"/>
    </source>
</evidence>
<sequence length="639" mass="70285">MGPGGCIRCSFWWRLIFVLFWLNSVYSQATDSVRLVNGTSPSEGRVEIWYNGQWNTICDDYWYVEEAQVVCRQLGYDTSNVRPRSLAYYGQGSGSILQVQCSGSEYTLESCDLYSGDFVCGHREDAGVICEATDSVRLVNGTSPSEGRVEIWYNDQWNTICDDYWYLEEAQVVCRQLGYDTSNVRSRNLAYYGQGSGSILQVQCSGSEYTLESCTLYSGDFFCGHREDAGVICEAPVSVRLVNGPSPNEGRVEILYNDQWNTICDDKWNNGEAEVVCRQLGYGTDNVTPRSLAYYGEGSGPIQRVECYGWEDSWESCTVSSGNSSCGHYEDAGVRCEAPISVRLVNGPSPNEGRVEILYNDKWNTICDDKWNYGEAEVVCRQLGYGTDNVTPRSLAYYGEGSGPIQRVECWGWEDSWESCTVSSGNSSCGHYEDAGVRCGTDVSTTLDPFQWPATTTDYYGGIYNVQLVNGPSPSEGRVEIWYNGQWNTICDDNWNLEEAQVVCRHLGYSTDKVVAWSSAFYGQGSGPIQHIQCSGWESNLGSCSLTSGDSICGHNEDAGVTCGYTTSPRVIGSLSFVGVSLFLLTFIAIVAVMCVCDQQKASPSAAMGVQLSSLTTQPTPQPASTTHLPAPVCVDVPV</sequence>
<dbReference type="OrthoDB" id="536948at2759"/>
<dbReference type="PANTHER" id="PTHR19331:SF465">
    <property type="entry name" value="EGG PEPTIDE SPERACT RECEPTOR"/>
    <property type="match status" value="1"/>
</dbReference>
<proteinExistence type="predicted"/>
<feature type="chain" id="PRO_5029608456" description="SRCR domain-containing protein" evidence="7">
    <location>
        <begin position="28"/>
        <end position="639"/>
    </location>
</feature>
<dbReference type="SMART" id="SM00202">
    <property type="entry name" value="SR"/>
    <property type="match status" value="5"/>
</dbReference>
<feature type="domain" description="SRCR" evidence="8">
    <location>
        <begin position="136"/>
        <end position="234"/>
    </location>
</feature>
<evidence type="ECO:0000256" key="5">
    <source>
        <dbReference type="PROSITE-ProRule" id="PRU00196"/>
    </source>
</evidence>
<evidence type="ECO:0000313" key="9">
    <source>
        <dbReference type="EnsemblMetazoa" id="XP_030847854"/>
    </source>
</evidence>
<dbReference type="EnsemblMetazoa" id="XM_030991994">
    <property type="protein sequence ID" value="XP_030847854"/>
    <property type="gene ID" value="LOC588254"/>
</dbReference>
<feature type="disulfide bond" evidence="5">
    <location>
        <begin position="204"/>
        <end position="214"/>
    </location>
</feature>
<feature type="disulfide bond" evidence="5">
    <location>
        <begin position="307"/>
        <end position="317"/>
    </location>
</feature>
<dbReference type="PANTHER" id="PTHR19331">
    <property type="entry name" value="SCAVENGER RECEPTOR DOMAIN-CONTAINING"/>
    <property type="match status" value="1"/>
</dbReference>
<keyword evidence="1 7" id="KW-0732">Signal</keyword>
<dbReference type="Proteomes" id="UP000007110">
    <property type="component" value="Unassembled WGS sequence"/>
</dbReference>
<dbReference type="KEGG" id="spu:588254"/>
<organism evidence="9 10">
    <name type="scientific">Strongylocentrotus purpuratus</name>
    <name type="common">Purple sea urchin</name>
    <dbReference type="NCBI Taxonomy" id="7668"/>
    <lineage>
        <taxon>Eukaryota</taxon>
        <taxon>Metazoa</taxon>
        <taxon>Echinodermata</taxon>
        <taxon>Eleutherozoa</taxon>
        <taxon>Echinozoa</taxon>
        <taxon>Echinoidea</taxon>
        <taxon>Euechinoidea</taxon>
        <taxon>Echinacea</taxon>
        <taxon>Camarodonta</taxon>
        <taxon>Echinidea</taxon>
        <taxon>Strongylocentrotidae</taxon>
        <taxon>Strongylocentrotus</taxon>
    </lineage>
</organism>
<keyword evidence="6" id="KW-1133">Transmembrane helix</keyword>
<evidence type="ECO:0000313" key="10">
    <source>
        <dbReference type="Proteomes" id="UP000007110"/>
    </source>
</evidence>
<feature type="domain" description="SRCR" evidence="8">
    <location>
        <begin position="466"/>
        <end position="564"/>
    </location>
</feature>
<reference evidence="10" key="1">
    <citation type="submission" date="2015-02" db="EMBL/GenBank/DDBJ databases">
        <title>Genome sequencing for Strongylocentrotus purpuratus.</title>
        <authorList>
            <person name="Murali S."/>
            <person name="Liu Y."/>
            <person name="Vee V."/>
            <person name="English A."/>
            <person name="Wang M."/>
            <person name="Skinner E."/>
            <person name="Han Y."/>
            <person name="Muzny D.M."/>
            <person name="Worley K.C."/>
            <person name="Gibbs R.A."/>
        </authorList>
    </citation>
    <scope>NUCLEOTIDE SEQUENCE</scope>
</reference>
<dbReference type="InParanoid" id="A0A7M7T1W9"/>
<protein>
    <recommendedName>
        <fullName evidence="8">SRCR domain-containing protein</fullName>
    </recommendedName>
</protein>
<keyword evidence="2" id="KW-0677">Repeat</keyword>
<dbReference type="PROSITE" id="PS50287">
    <property type="entry name" value="SRCR_2"/>
    <property type="match status" value="5"/>
</dbReference>
<feature type="domain" description="SRCR" evidence="8">
    <location>
        <begin position="33"/>
        <end position="131"/>
    </location>
</feature>
<evidence type="ECO:0000256" key="4">
    <source>
        <dbReference type="ARBA" id="ARBA00023180"/>
    </source>
</evidence>